<keyword evidence="11" id="KW-1185">Reference proteome</keyword>
<feature type="binding site" evidence="6">
    <location>
        <position position="461"/>
    </location>
    <ligand>
        <name>L-glutamate</name>
        <dbReference type="ChEBI" id="CHEBI:29985"/>
    </ligand>
</feature>
<evidence type="ECO:0000313" key="10">
    <source>
        <dbReference type="EMBL" id="KFN50512.1"/>
    </source>
</evidence>
<feature type="region of interest" description="Disordered" evidence="8">
    <location>
        <begin position="546"/>
        <end position="566"/>
    </location>
</feature>
<dbReference type="AlphaFoldDB" id="A0A091BG72"/>
<feature type="binding site" evidence="6">
    <location>
        <begin position="387"/>
        <end position="389"/>
    </location>
    <ligand>
        <name>L-glutamate</name>
        <dbReference type="ChEBI" id="CHEBI:29985"/>
    </ligand>
</feature>
<comment type="similarity">
    <text evidence="7">Belongs to the gamma-glutamyltransferase family.</text>
</comment>
<feature type="binding site" evidence="6">
    <location>
        <position position="411"/>
    </location>
    <ligand>
        <name>L-glutamate</name>
        <dbReference type="ChEBI" id="CHEBI:29985"/>
    </ligand>
</feature>
<dbReference type="STRING" id="1384054.N790_05135"/>
<dbReference type="GO" id="GO:0103068">
    <property type="term" value="F:leukotriene C4 gamma-glutamyl transferase activity"/>
    <property type="evidence" value="ECO:0007669"/>
    <property type="project" value="UniProtKB-EC"/>
</dbReference>
<evidence type="ECO:0000256" key="6">
    <source>
        <dbReference type="PIRSR" id="PIRSR600101-2"/>
    </source>
</evidence>
<comment type="caution">
    <text evidence="10">The sequence shown here is derived from an EMBL/GenBank/DDBJ whole genome shotgun (WGS) entry which is preliminary data.</text>
</comment>
<dbReference type="InterPro" id="IPR043138">
    <property type="entry name" value="GGT_lsub"/>
</dbReference>
<evidence type="ECO:0000256" key="7">
    <source>
        <dbReference type="RuleBase" id="RU368036"/>
    </source>
</evidence>
<comment type="subunit">
    <text evidence="7">This enzyme consists of two polypeptide chains, which are synthesized in precursor form from a single polypeptide.</text>
</comment>
<sequence length="566" mass="59524">MTRLLLIGLLLLAPLAHADAPARADRPSQAGIASANAYATDAGMEVLAMGGNAFDAAIAVSATLGLVEPESSGLGGGGFLLLHVAKDGRDVFVDARERAPLAASRDMYLDAAGNADRDKSVNGALAAAIPGMPAALDHLAAKYGRLPLSKSLAPAIRLARVGWRFGPKNAAMLGWRRDVLARSPAAAKLFLRNGQVPAEGTLMRNEDYARTLELLASKGARGFYHGAYARKLAKGVRAAGGIWSERDLAGYAVVEREPIRLRHRGHDIVTAPPPSSGGVALATILNVLEGYDYPRLGKVERTHLTVEAMRRAYRDRALYLGDPDFVQAPVAMLTGKDYAAGLRASIHPEKATPSDLLPGVNATPLRPDTTHFSIVDAEGNLAAVTQTVNLPYGNAVVVPGTGFLLNNEMDDFSVKPGVPNAFGLVGEDANAIAPGKRPLSSMTPTFVIGPERTAVLGTPGGSRITTMVLLGVLELLDGKGAQATADAPRYHHQYLPDAISVEPGAFTEAEIAALKARGHAIDARDSTWGNMQVVLWNRATGAVEAGTDPRWKGVGKGSSSEASVYR</sequence>
<dbReference type="PANTHER" id="PTHR43199:SF6">
    <property type="entry name" value="GLUTATHIONE HYDROLASE PROENZYME"/>
    <property type="match status" value="1"/>
</dbReference>
<dbReference type="InterPro" id="IPR051792">
    <property type="entry name" value="GGT_bact"/>
</dbReference>
<comment type="catalytic activity">
    <reaction evidence="1 7">
        <text>an S-substituted glutathione + H2O = an S-substituted L-cysteinylglycine + L-glutamate</text>
        <dbReference type="Rhea" id="RHEA:59468"/>
        <dbReference type="ChEBI" id="CHEBI:15377"/>
        <dbReference type="ChEBI" id="CHEBI:29985"/>
        <dbReference type="ChEBI" id="CHEBI:90779"/>
        <dbReference type="ChEBI" id="CHEBI:143103"/>
        <dbReference type="EC" id="3.4.19.13"/>
    </reaction>
</comment>
<evidence type="ECO:0000256" key="1">
    <source>
        <dbReference type="ARBA" id="ARBA00001049"/>
    </source>
</evidence>
<dbReference type="GO" id="GO:0036374">
    <property type="term" value="F:glutathione hydrolase activity"/>
    <property type="evidence" value="ECO:0007669"/>
    <property type="project" value="UniProtKB-UniRule"/>
</dbReference>
<evidence type="ECO:0000256" key="9">
    <source>
        <dbReference type="SAM" id="SignalP"/>
    </source>
</evidence>
<reference evidence="10 11" key="1">
    <citation type="submission" date="2013-09" db="EMBL/GenBank/DDBJ databases">
        <title>Genome sequencing of Arenimonas malthae.</title>
        <authorList>
            <person name="Chen F."/>
            <person name="Wang G."/>
        </authorList>
    </citation>
    <scope>NUCLEOTIDE SEQUENCE [LARGE SCALE GENOMIC DNA]</scope>
    <source>
        <strain evidence="10 11">CC-JY-1</strain>
    </source>
</reference>
<dbReference type="PATRIC" id="fig|1384054.3.peg.913"/>
<dbReference type="Gene3D" id="3.60.20.40">
    <property type="match status" value="1"/>
</dbReference>
<dbReference type="GO" id="GO:0006750">
    <property type="term" value="P:glutathione biosynthetic process"/>
    <property type="evidence" value="ECO:0007669"/>
    <property type="project" value="UniProtKB-KW"/>
</dbReference>
<keyword evidence="7" id="KW-0865">Zymogen</keyword>
<keyword evidence="7" id="KW-0378">Hydrolase</keyword>
<dbReference type="EC" id="2.3.2.2" evidence="7"/>
<comment type="catalytic activity">
    <reaction evidence="4 7">
        <text>an N-terminal (5-L-glutamyl)-[peptide] + an alpha-amino acid = 5-L-glutamyl amino acid + an N-terminal L-alpha-aminoacyl-[peptide]</text>
        <dbReference type="Rhea" id="RHEA:23904"/>
        <dbReference type="Rhea" id="RHEA-COMP:9780"/>
        <dbReference type="Rhea" id="RHEA-COMP:9795"/>
        <dbReference type="ChEBI" id="CHEBI:77644"/>
        <dbReference type="ChEBI" id="CHEBI:78597"/>
        <dbReference type="ChEBI" id="CHEBI:78599"/>
        <dbReference type="ChEBI" id="CHEBI:78608"/>
        <dbReference type="EC" id="2.3.2.2"/>
    </reaction>
</comment>
<dbReference type="PRINTS" id="PR01210">
    <property type="entry name" value="GGTRANSPTASE"/>
</dbReference>
<dbReference type="GO" id="GO:0006751">
    <property type="term" value="P:glutathione catabolic process"/>
    <property type="evidence" value="ECO:0007669"/>
    <property type="project" value="UniProtKB-UniRule"/>
</dbReference>
<dbReference type="Proteomes" id="UP000029392">
    <property type="component" value="Unassembled WGS sequence"/>
</dbReference>
<dbReference type="Gene3D" id="1.10.246.130">
    <property type="match status" value="1"/>
</dbReference>
<dbReference type="EC" id="3.4.19.13" evidence="7"/>
<name>A0A091BG72_9GAMM</name>
<keyword evidence="7" id="KW-0317">Glutathione biosynthesis</keyword>
<protein>
    <recommendedName>
        <fullName evidence="7">Glutathione hydrolase proenzyme</fullName>
        <ecNumber evidence="7">2.3.2.2</ecNumber>
        <ecNumber evidence="7">3.4.19.13</ecNumber>
    </recommendedName>
    <component>
        <recommendedName>
            <fullName evidence="7">Glutathione hydrolase large chain</fullName>
        </recommendedName>
    </component>
    <component>
        <recommendedName>
            <fullName evidence="7">Glutathione hydrolase small chain</fullName>
        </recommendedName>
    </component>
</protein>
<dbReference type="NCBIfam" id="TIGR00066">
    <property type="entry name" value="g_glut_trans"/>
    <property type="match status" value="1"/>
</dbReference>
<dbReference type="InterPro" id="IPR043137">
    <property type="entry name" value="GGT_ssub_C"/>
</dbReference>
<dbReference type="PANTHER" id="PTHR43199">
    <property type="entry name" value="GLUTATHIONE HYDROLASE"/>
    <property type="match status" value="1"/>
</dbReference>
<comment type="catalytic activity">
    <reaction evidence="2 7">
        <text>glutathione + H2O = L-cysteinylglycine + L-glutamate</text>
        <dbReference type="Rhea" id="RHEA:28807"/>
        <dbReference type="ChEBI" id="CHEBI:15377"/>
        <dbReference type="ChEBI" id="CHEBI:29985"/>
        <dbReference type="ChEBI" id="CHEBI:57925"/>
        <dbReference type="ChEBI" id="CHEBI:61694"/>
        <dbReference type="EC" id="3.4.19.13"/>
    </reaction>
</comment>
<keyword evidence="7" id="KW-0808">Transferase</keyword>
<evidence type="ECO:0000313" key="11">
    <source>
        <dbReference type="Proteomes" id="UP000029392"/>
    </source>
</evidence>
<comment type="PTM">
    <text evidence="7">Cleaved by autocatalysis into a large and a small subunit.</text>
</comment>
<comment type="pathway">
    <text evidence="7">Sulfur metabolism; glutathione metabolism.</text>
</comment>
<evidence type="ECO:0000256" key="3">
    <source>
        <dbReference type="ARBA" id="ARBA00023315"/>
    </source>
</evidence>
<dbReference type="UniPathway" id="UPA00204"/>
<organism evidence="10 11">
    <name type="scientific">Arenimonas malthae CC-JY-1</name>
    <dbReference type="NCBI Taxonomy" id="1384054"/>
    <lineage>
        <taxon>Bacteria</taxon>
        <taxon>Pseudomonadati</taxon>
        <taxon>Pseudomonadota</taxon>
        <taxon>Gammaproteobacteria</taxon>
        <taxon>Lysobacterales</taxon>
        <taxon>Lysobacteraceae</taxon>
        <taxon>Arenimonas</taxon>
    </lineage>
</organism>
<dbReference type="InterPro" id="IPR000101">
    <property type="entry name" value="GGT_peptidase"/>
</dbReference>
<feature type="active site" description="Nucleophile" evidence="5">
    <location>
        <position position="369"/>
    </location>
</feature>
<dbReference type="SUPFAM" id="SSF56235">
    <property type="entry name" value="N-terminal nucleophile aminohydrolases (Ntn hydrolases)"/>
    <property type="match status" value="1"/>
</dbReference>
<keyword evidence="3 7" id="KW-0012">Acyltransferase</keyword>
<dbReference type="RefSeq" id="WP_211251952.1">
    <property type="nucleotide sequence ID" value="NZ_AVCH01000093.1"/>
</dbReference>
<feature type="signal peptide" evidence="9">
    <location>
        <begin position="1"/>
        <end position="18"/>
    </location>
</feature>
<dbReference type="eggNOG" id="COG0405">
    <property type="taxonomic scope" value="Bacteria"/>
</dbReference>
<evidence type="ECO:0000256" key="2">
    <source>
        <dbReference type="ARBA" id="ARBA00001089"/>
    </source>
</evidence>
<dbReference type="InterPro" id="IPR029055">
    <property type="entry name" value="Ntn_hydrolases_N"/>
</dbReference>
<evidence type="ECO:0000256" key="4">
    <source>
        <dbReference type="ARBA" id="ARBA00047417"/>
    </source>
</evidence>
<feature type="compositionally biased region" description="Polar residues" evidence="8">
    <location>
        <begin position="557"/>
        <end position="566"/>
    </location>
</feature>
<feature type="chain" id="PRO_5001869704" description="Glutathione hydrolase proenzyme" evidence="9">
    <location>
        <begin position="19"/>
        <end position="566"/>
    </location>
</feature>
<feature type="binding site" evidence="6">
    <location>
        <begin position="440"/>
        <end position="441"/>
    </location>
    <ligand>
        <name>L-glutamate</name>
        <dbReference type="ChEBI" id="CHEBI:29985"/>
    </ligand>
</feature>
<evidence type="ECO:0000256" key="5">
    <source>
        <dbReference type="PIRSR" id="PIRSR600101-1"/>
    </source>
</evidence>
<gene>
    <name evidence="10" type="ORF">N790_05135</name>
</gene>
<feature type="binding site" evidence="6">
    <location>
        <position position="96"/>
    </location>
    <ligand>
        <name>L-glutamate</name>
        <dbReference type="ChEBI" id="CHEBI:29985"/>
    </ligand>
</feature>
<evidence type="ECO:0000256" key="8">
    <source>
        <dbReference type="SAM" id="MobiDB-lite"/>
    </source>
</evidence>
<dbReference type="EMBL" id="AVCH01000093">
    <property type="protein sequence ID" value="KFN50512.1"/>
    <property type="molecule type" value="Genomic_DNA"/>
</dbReference>
<proteinExistence type="inferred from homology"/>
<accession>A0A091BG72</accession>
<keyword evidence="9" id="KW-0732">Signal</keyword>
<dbReference type="Pfam" id="PF01019">
    <property type="entry name" value="G_glu_transpept"/>
    <property type="match status" value="1"/>
</dbReference>